<gene>
    <name evidence="1" type="ORF">ABZ931_19130</name>
</gene>
<dbReference type="EMBL" id="JBEYXT010000082">
    <property type="protein sequence ID" value="MEU6803103.1"/>
    <property type="molecule type" value="Genomic_DNA"/>
</dbReference>
<protein>
    <recommendedName>
        <fullName evidence="3">Secreted protein</fullName>
    </recommendedName>
</protein>
<dbReference type="Proteomes" id="UP001551189">
    <property type="component" value="Unassembled WGS sequence"/>
</dbReference>
<sequence>MEFAVLLALLLVLGAVVAVIAQRRHDDGRGATSDLDAEADANRWVVRLGGGLAGVDVRAQAGVDDDAARALADAAERLRTARARLASARTPDQYAAVVRTATEGLRHVGEARRALGLDPAAEGERNAARVERRELSYGLDASYRS</sequence>
<dbReference type="RefSeq" id="WP_359696898.1">
    <property type="nucleotide sequence ID" value="NZ_JBEYXT010000082.1"/>
</dbReference>
<reference evidence="1 2" key="1">
    <citation type="submission" date="2024-06" db="EMBL/GenBank/DDBJ databases">
        <title>The Natural Products Discovery Center: Release of the First 8490 Sequenced Strains for Exploring Actinobacteria Biosynthetic Diversity.</title>
        <authorList>
            <person name="Kalkreuter E."/>
            <person name="Kautsar S.A."/>
            <person name="Yang D."/>
            <person name="Bader C.D."/>
            <person name="Teijaro C.N."/>
            <person name="Fluegel L."/>
            <person name="Davis C.M."/>
            <person name="Simpson J.R."/>
            <person name="Lauterbach L."/>
            <person name="Steele A.D."/>
            <person name="Gui C."/>
            <person name="Meng S."/>
            <person name="Li G."/>
            <person name="Viehrig K."/>
            <person name="Ye F."/>
            <person name="Su P."/>
            <person name="Kiefer A.F."/>
            <person name="Nichols A."/>
            <person name="Cepeda A.J."/>
            <person name="Yan W."/>
            <person name="Fan B."/>
            <person name="Jiang Y."/>
            <person name="Adhikari A."/>
            <person name="Zheng C.-J."/>
            <person name="Schuster L."/>
            <person name="Cowan T.M."/>
            <person name="Smanski M.J."/>
            <person name="Chevrette M.G."/>
            <person name="De Carvalho L.P.S."/>
            <person name="Shen B."/>
        </authorList>
    </citation>
    <scope>NUCLEOTIDE SEQUENCE [LARGE SCALE GENOMIC DNA]</scope>
    <source>
        <strain evidence="1 2">NPDC046851</strain>
    </source>
</reference>
<name>A0ABV3B110_9ACTN</name>
<comment type="caution">
    <text evidence="1">The sequence shown here is derived from an EMBL/GenBank/DDBJ whole genome shotgun (WGS) entry which is preliminary data.</text>
</comment>
<keyword evidence="2" id="KW-1185">Reference proteome</keyword>
<evidence type="ECO:0008006" key="3">
    <source>
        <dbReference type="Google" id="ProtNLM"/>
    </source>
</evidence>
<proteinExistence type="predicted"/>
<organism evidence="1 2">
    <name type="scientific">Streptomyces neyagawaensis</name>
    <dbReference type="NCBI Taxonomy" id="42238"/>
    <lineage>
        <taxon>Bacteria</taxon>
        <taxon>Bacillati</taxon>
        <taxon>Actinomycetota</taxon>
        <taxon>Actinomycetes</taxon>
        <taxon>Kitasatosporales</taxon>
        <taxon>Streptomycetaceae</taxon>
        <taxon>Streptomyces</taxon>
    </lineage>
</organism>
<accession>A0ABV3B110</accession>
<evidence type="ECO:0000313" key="2">
    <source>
        <dbReference type="Proteomes" id="UP001551189"/>
    </source>
</evidence>
<evidence type="ECO:0000313" key="1">
    <source>
        <dbReference type="EMBL" id="MEU6803103.1"/>
    </source>
</evidence>